<comment type="similarity">
    <text evidence="5">Belongs to the class-III pyridoxal-phosphate-dependent aminotransferase family.</text>
</comment>
<comment type="caution">
    <text evidence="6">The sequence shown here is derived from an EMBL/GenBank/DDBJ whole genome shotgun (WGS) entry which is preliminary data.</text>
</comment>
<keyword evidence="7" id="KW-1185">Reference proteome</keyword>
<dbReference type="PANTHER" id="PTHR11986:SF79">
    <property type="entry name" value="ACETYLORNITHINE AMINOTRANSFERASE, MITOCHONDRIAL"/>
    <property type="match status" value="1"/>
</dbReference>
<dbReference type="GO" id="GO:0008483">
    <property type="term" value="F:transaminase activity"/>
    <property type="evidence" value="ECO:0007669"/>
    <property type="project" value="UniProtKB-KW"/>
</dbReference>
<keyword evidence="2 6" id="KW-0032">Aminotransferase</keyword>
<keyword evidence="4 5" id="KW-0663">Pyridoxal phosphate</keyword>
<sequence length="418" mass="45864">MSTTFMRNITHRQLFLSHVAQTSRFPLALEIDSAEGVYMHDVNGKKYYDLISGIGVSNVGHRHPAVVAAIKEQVDRYLHLMVYGEYVQAPQVLLAAALVGSLDSPLAETAPYGPINRVYFTNSGTEAVEGAMKLAKRFTGRFGFVACKDAYHGASQGALSLAGQAFFQENFRPLLPGMTRIRYGVVEDLEQIDHRTAGLVIEPIGGESGVRVPDIDYMRAVRKRCTETGTLLILDEVQTGFGRSGTFWAFEDFGIYPDILLSAKGMGGGMPIGAFMASETVMSVLMENPILGHITTFGGHPVSCAAALAAFDVIQSERLHEAAGRKGQLIKDYLGAHPLVKEVRGKGLMLAVEFDSFPLLKQIIDRLIEVGIVTDWFLFCDHSMRIAPPLIITEEQISEVCRKIIGVLDEIELKVKDK</sequence>
<dbReference type="InterPro" id="IPR015421">
    <property type="entry name" value="PyrdxlP-dep_Trfase_major"/>
</dbReference>
<dbReference type="EMBL" id="BAABEY010000026">
    <property type="protein sequence ID" value="GAA4441883.1"/>
    <property type="molecule type" value="Genomic_DNA"/>
</dbReference>
<dbReference type="RefSeq" id="WP_345030168.1">
    <property type="nucleotide sequence ID" value="NZ_BAABEY010000026.1"/>
</dbReference>
<dbReference type="InterPro" id="IPR015424">
    <property type="entry name" value="PyrdxlP-dep_Trfase"/>
</dbReference>
<evidence type="ECO:0000256" key="5">
    <source>
        <dbReference type="RuleBase" id="RU003560"/>
    </source>
</evidence>
<protein>
    <submittedName>
        <fullName evidence="6">Aspartate aminotransferase family protein</fullName>
    </submittedName>
</protein>
<dbReference type="Pfam" id="PF00202">
    <property type="entry name" value="Aminotran_3"/>
    <property type="match status" value="1"/>
</dbReference>
<dbReference type="Proteomes" id="UP001501508">
    <property type="component" value="Unassembled WGS sequence"/>
</dbReference>
<dbReference type="PANTHER" id="PTHR11986">
    <property type="entry name" value="AMINOTRANSFERASE CLASS III"/>
    <property type="match status" value="1"/>
</dbReference>
<dbReference type="Gene3D" id="3.40.640.10">
    <property type="entry name" value="Type I PLP-dependent aspartate aminotransferase-like (Major domain)"/>
    <property type="match status" value="1"/>
</dbReference>
<dbReference type="InterPro" id="IPR050103">
    <property type="entry name" value="Class-III_PLP-dep_AT"/>
</dbReference>
<evidence type="ECO:0000256" key="1">
    <source>
        <dbReference type="ARBA" id="ARBA00001933"/>
    </source>
</evidence>
<dbReference type="PROSITE" id="PS00600">
    <property type="entry name" value="AA_TRANSFER_CLASS_3"/>
    <property type="match status" value="1"/>
</dbReference>
<evidence type="ECO:0000256" key="4">
    <source>
        <dbReference type="ARBA" id="ARBA00022898"/>
    </source>
</evidence>
<dbReference type="PIRSF" id="PIRSF000521">
    <property type="entry name" value="Transaminase_4ab_Lys_Orn"/>
    <property type="match status" value="1"/>
</dbReference>
<organism evidence="6 7">
    <name type="scientific">Ravibacter arvi</name>
    <dbReference type="NCBI Taxonomy" id="2051041"/>
    <lineage>
        <taxon>Bacteria</taxon>
        <taxon>Pseudomonadati</taxon>
        <taxon>Bacteroidota</taxon>
        <taxon>Cytophagia</taxon>
        <taxon>Cytophagales</taxon>
        <taxon>Spirosomataceae</taxon>
        <taxon>Ravibacter</taxon>
    </lineage>
</organism>
<evidence type="ECO:0000256" key="2">
    <source>
        <dbReference type="ARBA" id="ARBA00022576"/>
    </source>
</evidence>
<dbReference type="Gene3D" id="3.90.1150.10">
    <property type="entry name" value="Aspartate Aminotransferase, domain 1"/>
    <property type="match status" value="1"/>
</dbReference>
<evidence type="ECO:0000313" key="7">
    <source>
        <dbReference type="Proteomes" id="UP001501508"/>
    </source>
</evidence>
<name>A0ABP8M2K9_9BACT</name>
<dbReference type="SUPFAM" id="SSF53383">
    <property type="entry name" value="PLP-dependent transferases"/>
    <property type="match status" value="1"/>
</dbReference>
<gene>
    <name evidence="6" type="ORF">GCM10023091_27760</name>
</gene>
<reference evidence="7" key="1">
    <citation type="journal article" date="2019" name="Int. J. Syst. Evol. Microbiol.">
        <title>The Global Catalogue of Microorganisms (GCM) 10K type strain sequencing project: providing services to taxonomists for standard genome sequencing and annotation.</title>
        <authorList>
            <consortium name="The Broad Institute Genomics Platform"/>
            <consortium name="The Broad Institute Genome Sequencing Center for Infectious Disease"/>
            <person name="Wu L."/>
            <person name="Ma J."/>
        </authorList>
    </citation>
    <scope>NUCLEOTIDE SEQUENCE [LARGE SCALE GENOMIC DNA]</scope>
    <source>
        <strain evidence="7">JCM 31920</strain>
    </source>
</reference>
<proteinExistence type="inferred from homology"/>
<evidence type="ECO:0000256" key="3">
    <source>
        <dbReference type="ARBA" id="ARBA00022679"/>
    </source>
</evidence>
<dbReference type="CDD" id="cd00610">
    <property type="entry name" value="OAT_like"/>
    <property type="match status" value="1"/>
</dbReference>
<dbReference type="InterPro" id="IPR005814">
    <property type="entry name" value="Aminotrans_3"/>
</dbReference>
<evidence type="ECO:0000313" key="6">
    <source>
        <dbReference type="EMBL" id="GAA4441883.1"/>
    </source>
</evidence>
<accession>A0ABP8M2K9</accession>
<dbReference type="InterPro" id="IPR015422">
    <property type="entry name" value="PyrdxlP-dep_Trfase_small"/>
</dbReference>
<dbReference type="InterPro" id="IPR049704">
    <property type="entry name" value="Aminotrans_3_PPA_site"/>
</dbReference>
<comment type="cofactor">
    <cofactor evidence="1">
        <name>pyridoxal 5'-phosphate</name>
        <dbReference type="ChEBI" id="CHEBI:597326"/>
    </cofactor>
</comment>
<keyword evidence="3" id="KW-0808">Transferase</keyword>